<dbReference type="InterPro" id="IPR004130">
    <property type="entry name" value="Gpn"/>
</dbReference>
<dbReference type="HOGENOM" id="CLU_037460_3_0_2"/>
<dbReference type="SUPFAM" id="SSF52540">
    <property type="entry name" value="P-loop containing nucleoside triphosphate hydrolases"/>
    <property type="match status" value="1"/>
</dbReference>
<dbReference type="EMBL" id="CP010070">
    <property type="protein sequence ID" value="AIZ57186.1"/>
    <property type="molecule type" value="Genomic_DNA"/>
</dbReference>
<reference evidence="5 6" key="1">
    <citation type="journal article" date="2014" name="Appl. Environ. Microbiol.">
        <title>Comparative Genome Analysis of 'Candidatus Methanoplasma termitum' Indicates a New Mode of Energy Metabolism in the Seventh Order of Methanogens.</title>
        <authorList>
            <person name="Lang K."/>
            <person name="Schuldes J."/>
            <person name="Klingl A."/>
            <person name="Poehlein A."/>
            <person name="Daniel R."/>
            <person name="Brune A."/>
        </authorList>
    </citation>
    <scope>NUCLEOTIDE SEQUENCE [LARGE SCALE GENOMIC DNA]</scope>
    <source>
        <strain evidence="6">Mpt1</strain>
    </source>
</reference>
<dbReference type="PANTHER" id="PTHR21231:SF8">
    <property type="entry name" value="GPN-LOOP GTPASE 1"/>
    <property type="match status" value="1"/>
</dbReference>
<comment type="similarity">
    <text evidence="1">Belongs to the GPN-loop GTPase family.</text>
</comment>
<dbReference type="Proteomes" id="UP000030787">
    <property type="component" value="Chromosome"/>
</dbReference>
<dbReference type="PANTHER" id="PTHR21231">
    <property type="entry name" value="XPA-BINDING PROTEIN 1-RELATED"/>
    <property type="match status" value="1"/>
</dbReference>
<dbReference type="RefSeq" id="WP_048113301.1">
    <property type="nucleotide sequence ID" value="NZ_CP010070.1"/>
</dbReference>
<evidence type="ECO:0008006" key="7">
    <source>
        <dbReference type="Google" id="ProtNLM"/>
    </source>
</evidence>
<evidence type="ECO:0000313" key="5">
    <source>
        <dbReference type="EMBL" id="AIZ57186.1"/>
    </source>
</evidence>
<evidence type="ECO:0000256" key="3">
    <source>
        <dbReference type="ARBA" id="ARBA00022801"/>
    </source>
</evidence>
<proteinExistence type="inferred from homology"/>
<dbReference type="AlphaFoldDB" id="A0A0A7LI61"/>
<name>A0A0A7LI61_9ARCH</name>
<dbReference type="GeneID" id="24818984"/>
<dbReference type="STRING" id="1577791.Mpt1_c13240"/>
<keyword evidence="6" id="KW-1185">Reference proteome</keyword>
<organism evidence="5 6">
    <name type="scientific">Candidatus Methanoplasma termitum</name>
    <dbReference type="NCBI Taxonomy" id="1577791"/>
    <lineage>
        <taxon>Archaea</taxon>
        <taxon>Methanobacteriati</taxon>
        <taxon>Thermoplasmatota</taxon>
        <taxon>Thermoplasmata</taxon>
        <taxon>Methanomassiliicoccales</taxon>
        <taxon>Methanomassiliicoccaceae</taxon>
        <taxon>Candidatus Methanoplasma</taxon>
    </lineage>
</organism>
<dbReference type="OrthoDB" id="31092at2157"/>
<gene>
    <name evidence="5" type="ORF">Mpt1_c13240</name>
</gene>
<dbReference type="Gene3D" id="3.40.50.300">
    <property type="entry name" value="P-loop containing nucleotide triphosphate hydrolases"/>
    <property type="match status" value="1"/>
</dbReference>
<keyword evidence="3" id="KW-0378">Hydrolase</keyword>
<sequence length="254" mass="28194">MRNIYFVGTAGSGKSTMVGAFKQWLDDNGIDAIIINLDPGADRLAYEADIDIREWISLSEVMDEYNLGPNGAQVVAADLMAMNIHKLISVLNEYKTKYVLIDTPGQLELFAFRESSKMIVEALGKERSMLAYLSDPMLCRSPNGFVSSMMLSALVQFRLQLPMMNLLSKIDTMSEEESQRMIDWFENPDALYGDFLDEDSDPQTVVGMELFKALENTGIFGEIRGVSAEADIGLEEIYASAQLAFFGGEDADSD</sequence>
<evidence type="ECO:0000313" key="6">
    <source>
        <dbReference type="Proteomes" id="UP000030787"/>
    </source>
</evidence>
<protein>
    <recommendedName>
        <fullName evidence="7">GTPase</fullName>
    </recommendedName>
</protein>
<keyword evidence="4" id="KW-0342">GTP-binding</keyword>
<dbReference type="KEGG" id="mear:Mpt1_c13240"/>
<evidence type="ECO:0000256" key="1">
    <source>
        <dbReference type="ARBA" id="ARBA00005290"/>
    </source>
</evidence>
<dbReference type="InterPro" id="IPR027417">
    <property type="entry name" value="P-loop_NTPase"/>
</dbReference>
<dbReference type="Pfam" id="PF03029">
    <property type="entry name" value="ATP_bind_1"/>
    <property type="match status" value="1"/>
</dbReference>
<dbReference type="GO" id="GO:0005525">
    <property type="term" value="F:GTP binding"/>
    <property type="evidence" value="ECO:0007669"/>
    <property type="project" value="UniProtKB-KW"/>
</dbReference>
<evidence type="ECO:0000256" key="4">
    <source>
        <dbReference type="ARBA" id="ARBA00023134"/>
    </source>
</evidence>
<keyword evidence="2" id="KW-0547">Nucleotide-binding</keyword>
<dbReference type="GO" id="GO:0003924">
    <property type="term" value="F:GTPase activity"/>
    <property type="evidence" value="ECO:0007669"/>
    <property type="project" value="TreeGrafter"/>
</dbReference>
<evidence type="ECO:0000256" key="2">
    <source>
        <dbReference type="ARBA" id="ARBA00022741"/>
    </source>
</evidence>
<accession>A0A0A7LI61</accession>